<dbReference type="Proteomes" id="UP001589750">
    <property type="component" value="Unassembled WGS sequence"/>
</dbReference>
<accession>A0ABV5KHC4</accession>
<proteinExistence type="predicted"/>
<protein>
    <submittedName>
        <fullName evidence="1">Uncharacterized protein</fullName>
    </submittedName>
</protein>
<organism evidence="1 2">
    <name type="scientific">Nocardioides plantarum</name>
    <dbReference type="NCBI Taxonomy" id="29299"/>
    <lineage>
        <taxon>Bacteria</taxon>
        <taxon>Bacillati</taxon>
        <taxon>Actinomycetota</taxon>
        <taxon>Actinomycetes</taxon>
        <taxon>Propionibacteriales</taxon>
        <taxon>Nocardioidaceae</taxon>
        <taxon>Nocardioides</taxon>
    </lineage>
</organism>
<reference evidence="1 2" key="1">
    <citation type="submission" date="2024-09" db="EMBL/GenBank/DDBJ databases">
        <authorList>
            <person name="Sun Q."/>
            <person name="Mori K."/>
        </authorList>
    </citation>
    <scope>NUCLEOTIDE SEQUENCE [LARGE SCALE GENOMIC DNA]</scope>
    <source>
        <strain evidence="1 2">JCM 9626</strain>
    </source>
</reference>
<comment type="caution">
    <text evidence="1">The sequence shown here is derived from an EMBL/GenBank/DDBJ whole genome shotgun (WGS) entry which is preliminary data.</text>
</comment>
<evidence type="ECO:0000313" key="1">
    <source>
        <dbReference type="EMBL" id="MFB9315523.1"/>
    </source>
</evidence>
<evidence type="ECO:0000313" key="2">
    <source>
        <dbReference type="Proteomes" id="UP001589750"/>
    </source>
</evidence>
<name>A0ABV5KHC4_9ACTN</name>
<keyword evidence="2" id="KW-1185">Reference proteome</keyword>
<sequence>MTDDLVAEDYDSVDEAMRAVGCTSLNQLFDIWQDLVRQVEEGYAWTEYEYWDELSSRDAIARAWPILTPRIRRLREPALLAIDTRFRLATVPNGADADATPGWWRRRWPRLTDDFQ</sequence>
<dbReference type="EMBL" id="JBHMDG010000034">
    <property type="protein sequence ID" value="MFB9315523.1"/>
    <property type="molecule type" value="Genomic_DNA"/>
</dbReference>
<gene>
    <name evidence="1" type="ORF">ACFFRI_20945</name>
</gene>
<dbReference type="RefSeq" id="WP_140009168.1">
    <property type="nucleotide sequence ID" value="NZ_JBHMDG010000034.1"/>
</dbReference>